<protein>
    <submittedName>
        <fullName evidence="5">Protein-glutamate O-methyltransferase CheR</fullName>
    </submittedName>
</protein>
<dbReference type="SMART" id="SM00138">
    <property type="entry name" value="MeTrc"/>
    <property type="match status" value="1"/>
</dbReference>
<feature type="domain" description="CheR-type methyltransferase" evidence="4">
    <location>
        <begin position="1"/>
        <end position="219"/>
    </location>
</feature>
<dbReference type="InterPro" id="IPR000780">
    <property type="entry name" value="CheR_MeTrfase"/>
</dbReference>
<dbReference type="PANTHER" id="PTHR24422">
    <property type="entry name" value="CHEMOTAXIS PROTEIN METHYLTRANSFERASE"/>
    <property type="match status" value="1"/>
</dbReference>
<dbReference type="InterPro" id="IPR022642">
    <property type="entry name" value="CheR_C"/>
</dbReference>
<dbReference type="SUPFAM" id="SSF53335">
    <property type="entry name" value="S-adenosyl-L-methionine-dependent methyltransferases"/>
    <property type="match status" value="1"/>
</dbReference>
<dbReference type="PROSITE" id="PS50123">
    <property type="entry name" value="CHER"/>
    <property type="match status" value="1"/>
</dbReference>
<reference evidence="5 6" key="1">
    <citation type="submission" date="2019-12" db="EMBL/GenBank/DDBJ databases">
        <title>Genomic-based taxomic classification of the family Erythrobacteraceae.</title>
        <authorList>
            <person name="Xu L."/>
        </authorList>
    </citation>
    <scope>NUCLEOTIDE SEQUENCE [LARGE SCALE GENOMIC DNA]</scope>
    <source>
        <strain evidence="5 6">KEMB 9005-328</strain>
    </source>
</reference>
<name>A0A845AFQ8_9SPHN</name>
<dbReference type="Gene3D" id="3.40.50.150">
    <property type="entry name" value="Vaccinia Virus protein VP39"/>
    <property type="match status" value="1"/>
</dbReference>
<dbReference type="Pfam" id="PF01739">
    <property type="entry name" value="CheR"/>
    <property type="match status" value="1"/>
</dbReference>
<dbReference type="PRINTS" id="PR00996">
    <property type="entry name" value="CHERMTFRASE"/>
</dbReference>
<dbReference type="RefSeq" id="WP_160751907.1">
    <property type="nucleotide sequence ID" value="NZ_WTYA01000001.1"/>
</dbReference>
<dbReference type="OrthoDB" id="9816309at2"/>
<dbReference type="CDD" id="cd02440">
    <property type="entry name" value="AdoMet_MTases"/>
    <property type="match status" value="1"/>
</dbReference>
<evidence type="ECO:0000313" key="5">
    <source>
        <dbReference type="EMBL" id="MXP27635.1"/>
    </source>
</evidence>
<dbReference type="EMBL" id="WTYA01000001">
    <property type="protein sequence ID" value="MXP27635.1"/>
    <property type="molecule type" value="Genomic_DNA"/>
</dbReference>
<dbReference type="GO" id="GO:0032259">
    <property type="term" value="P:methylation"/>
    <property type="evidence" value="ECO:0007669"/>
    <property type="project" value="UniProtKB-KW"/>
</dbReference>
<evidence type="ECO:0000313" key="6">
    <source>
        <dbReference type="Proteomes" id="UP000439780"/>
    </source>
</evidence>
<sequence length="219" mass="24849">MRSNAGLTSALCALTTNHTHFFRESHHLDHLRMHLQQPWLDRLDAGEQVRVWSAGCSSGEEAWSILQSIMGTKQANCERAERGNLRLLASDIDRNVLRVASAGHYPIDTLAGIPAELAKLWVVREGDGFSISPRLRNFACFQMLNLIGEWPLRQRFDAIFCRNVMIYFDGPTKQRLVERLAEMLLPGGILYIGQSERITKDALPELMEIGPTIYSKEER</sequence>
<keyword evidence="2 5" id="KW-0808">Transferase</keyword>
<dbReference type="InterPro" id="IPR050903">
    <property type="entry name" value="Bact_Chemotaxis_MeTrfase"/>
</dbReference>
<keyword evidence="6" id="KW-1185">Reference proteome</keyword>
<dbReference type="InterPro" id="IPR029063">
    <property type="entry name" value="SAM-dependent_MTases_sf"/>
</dbReference>
<gene>
    <name evidence="5" type="ORF">GRI58_02215</name>
</gene>
<keyword evidence="3" id="KW-0949">S-adenosyl-L-methionine</keyword>
<evidence type="ECO:0000256" key="3">
    <source>
        <dbReference type="ARBA" id="ARBA00022691"/>
    </source>
</evidence>
<keyword evidence="1 5" id="KW-0489">Methyltransferase</keyword>
<evidence type="ECO:0000256" key="2">
    <source>
        <dbReference type="ARBA" id="ARBA00022679"/>
    </source>
</evidence>
<proteinExistence type="predicted"/>
<accession>A0A845AFQ8</accession>
<dbReference type="AlphaFoldDB" id="A0A845AFQ8"/>
<organism evidence="5 6">
    <name type="scientific">Qipengyuania algicida</name>
    <dbReference type="NCBI Taxonomy" id="1836209"/>
    <lineage>
        <taxon>Bacteria</taxon>
        <taxon>Pseudomonadati</taxon>
        <taxon>Pseudomonadota</taxon>
        <taxon>Alphaproteobacteria</taxon>
        <taxon>Sphingomonadales</taxon>
        <taxon>Erythrobacteraceae</taxon>
        <taxon>Qipengyuania</taxon>
    </lineage>
</organism>
<dbReference type="PANTHER" id="PTHR24422:SF19">
    <property type="entry name" value="CHEMOTAXIS PROTEIN METHYLTRANSFERASE"/>
    <property type="match status" value="1"/>
</dbReference>
<dbReference type="Proteomes" id="UP000439780">
    <property type="component" value="Unassembled WGS sequence"/>
</dbReference>
<dbReference type="GO" id="GO:0008757">
    <property type="term" value="F:S-adenosylmethionine-dependent methyltransferase activity"/>
    <property type="evidence" value="ECO:0007669"/>
    <property type="project" value="InterPro"/>
</dbReference>
<comment type="caution">
    <text evidence="5">The sequence shown here is derived from an EMBL/GenBank/DDBJ whole genome shotgun (WGS) entry which is preliminary data.</text>
</comment>
<evidence type="ECO:0000259" key="4">
    <source>
        <dbReference type="PROSITE" id="PS50123"/>
    </source>
</evidence>
<evidence type="ECO:0000256" key="1">
    <source>
        <dbReference type="ARBA" id="ARBA00022603"/>
    </source>
</evidence>